<feature type="signal peptide" evidence="1">
    <location>
        <begin position="1"/>
        <end position="26"/>
    </location>
</feature>
<feature type="chain" id="PRO_5003278809" evidence="1">
    <location>
        <begin position="27"/>
        <end position="94"/>
    </location>
</feature>
<accession>F2IY43</accession>
<keyword evidence="1" id="KW-0732">Signal</keyword>
<dbReference type="PATRIC" id="fig|991905.3.peg.2175"/>
<protein>
    <submittedName>
        <fullName evidence="2">Uncharacterized protein</fullName>
    </submittedName>
</protein>
<keyword evidence="3" id="KW-1185">Reference proteome</keyword>
<dbReference type="eggNOG" id="ENOG5033FZW">
    <property type="taxonomic scope" value="Bacteria"/>
</dbReference>
<evidence type="ECO:0000313" key="3">
    <source>
        <dbReference type="Proteomes" id="UP000008130"/>
    </source>
</evidence>
<reference evidence="2 3" key="1">
    <citation type="journal article" date="2011" name="J. Bacteriol.">
        <title>Complete genome sequence of Polymorphum gilvum SL003B-26A1T, a crude oil-degrading bacterium from oil-polluted saline soil.</title>
        <authorList>
            <person name="Li S.G."/>
            <person name="Tang Y.Q."/>
            <person name="Nie Y."/>
            <person name="Cai M."/>
            <person name="Wu X.L."/>
        </authorList>
    </citation>
    <scope>NUCLEOTIDE SEQUENCE [LARGE SCALE GENOMIC DNA]</scope>
    <source>
        <strain evidence="3">LMG 25793 / CGMCC 1.9160 / SL003B-26A1</strain>
    </source>
</reference>
<proteinExistence type="predicted"/>
<name>F2IY43_POLGS</name>
<dbReference type="Proteomes" id="UP000008130">
    <property type="component" value="Chromosome"/>
</dbReference>
<dbReference type="EMBL" id="CP002568">
    <property type="protein sequence ID" value="ADZ70546.1"/>
    <property type="molecule type" value="Genomic_DNA"/>
</dbReference>
<dbReference type="AlphaFoldDB" id="F2IY43"/>
<evidence type="ECO:0000313" key="2">
    <source>
        <dbReference type="EMBL" id="ADZ70546.1"/>
    </source>
</evidence>
<dbReference type="HOGENOM" id="CLU_185271_0_0_5"/>
<organism evidence="2 3">
    <name type="scientific">Polymorphum gilvum (strain LMG 25793 / CGMCC 1.9160 / SL003B-26A1)</name>
    <dbReference type="NCBI Taxonomy" id="991905"/>
    <lineage>
        <taxon>Bacteria</taxon>
        <taxon>Pseudomonadati</taxon>
        <taxon>Pseudomonadota</taxon>
        <taxon>Alphaproteobacteria</taxon>
        <taxon>Rhodobacterales</taxon>
        <taxon>Paracoccaceae</taxon>
        <taxon>Polymorphum</taxon>
    </lineage>
</organism>
<dbReference type="KEGG" id="pgv:SL003B_2121"/>
<dbReference type="RefSeq" id="WP_013652864.1">
    <property type="nucleotide sequence ID" value="NC_015259.1"/>
</dbReference>
<gene>
    <name evidence="2" type="ordered locus">SL003B_2121</name>
</gene>
<sequence length="94" mass="9099">MVRTLMRTSGLAVGLFLAGAAGSAQAVVYCTAVGVPRGCVVRPAPVVVVPPPVVVVPGAPAVRAVTPGVGAPGVGVRPGAAVNLGGPVNRRGVR</sequence>
<evidence type="ECO:0000256" key="1">
    <source>
        <dbReference type="SAM" id="SignalP"/>
    </source>
</evidence>